<comment type="catalytic activity">
    <reaction evidence="1 5 6">
        <text>[protein]-peptidylproline (omega=180) = [protein]-peptidylproline (omega=0)</text>
        <dbReference type="Rhea" id="RHEA:16237"/>
        <dbReference type="Rhea" id="RHEA-COMP:10747"/>
        <dbReference type="Rhea" id="RHEA-COMP:10748"/>
        <dbReference type="ChEBI" id="CHEBI:83833"/>
        <dbReference type="ChEBI" id="CHEBI:83834"/>
        <dbReference type="EC" id="5.2.1.8"/>
    </reaction>
</comment>
<dbReference type="Proteomes" id="UP000254031">
    <property type="component" value="Unassembled WGS sequence"/>
</dbReference>
<dbReference type="Pfam" id="PF00254">
    <property type="entry name" value="FKBP_C"/>
    <property type="match status" value="1"/>
</dbReference>
<dbReference type="Gene3D" id="3.10.50.40">
    <property type="match status" value="1"/>
</dbReference>
<dbReference type="InterPro" id="IPR036944">
    <property type="entry name" value="PPIase_FKBP_N_sf"/>
</dbReference>
<evidence type="ECO:0000256" key="5">
    <source>
        <dbReference type="PROSITE-ProRule" id="PRU00277"/>
    </source>
</evidence>
<accession>A0A378NDM1</accession>
<evidence type="ECO:0000259" key="7">
    <source>
        <dbReference type="PROSITE" id="PS50059"/>
    </source>
</evidence>
<gene>
    <name evidence="8" type="primary">fklB</name>
    <name evidence="8" type="ORF">NCTC9380_01861</name>
</gene>
<dbReference type="RefSeq" id="WP_006251119.1">
    <property type="nucleotide sequence ID" value="NZ_CP017484.1"/>
</dbReference>
<dbReference type="Pfam" id="PF01346">
    <property type="entry name" value="FKBP_N"/>
    <property type="match status" value="1"/>
</dbReference>
<protein>
    <recommendedName>
        <fullName evidence="6">Peptidyl-prolyl cis-trans isomerase</fullName>
        <ecNumber evidence="6">5.2.1.8</ecNumber>
    </recommendedName>
</protein>
<dbReference type="AlphaFoldDB" id="A0A378NDM1"/>
<evidence type="ECO:0000256" key="2">
    <source>
        <dbReference type="ARBA" id="ARBA00006577"/>
    </source>
</evidence>
<name>A0A378NDM1_MANHA</name>
<dbReference type="InterPro" id="IPR001179">
    <property type="entry name" value="PPIase_FKBP_dom"/>
</dbReference>
<organism evidence="8 9">
    <name type="scientific">Mannheimia haemolytica</name>
    <name type="common">Pasteurella haemolytica</name>
    <dbReference type="NCBI Taxonomy" id="75985"/>
    <lineage>
        <taxon>Bacteria</taxon>
        <taxon>Pseudomonadati</taxon>
        <taxon>Pseudomonadota</taxon>
        <taxon>Gammaproteobacteria</taxon>
        <taxon>Pasteurellales</taxon>
        <taxon>Pasteurellaceae</taxon>
        <taxon>Mannheimia</taxon>
    </lineage>
</organism>
<dbReference type="Gene3D" id="1.10.287.460">
    <property type="entry name" value="Peptidyl-prolyl cis-trans isomerase, FKBP-type, N-terminal domain"/>
    <property type="match status" value="1"/>
</dbReference>
<dbReference type="PANTHER" id="PTHR43811">
    <property type="entry name" value="FKBP-TYPE PEPTIDYL-PROLYL CIS-TRANS ISOMERASE FKPA"/>
    <property type="match status" value="1"/>
</dbReference>
<dbReference type="EMBL" id="UGPL01000006">
    <property type="protein sequence ID" value="STY66544.1"/>
    <property type="molecule type" value="Genomic_DNA"/>
</dbReference>
<dbReference type="SUPFAM" id="SSF54534">
    <property type="entry name" value="FKBP-like"/>
    <property type="match status" value="1"/>
</dbReference>
<dbReference type="InterPro" id="IPR046357">
    <property type="entry name" value="PPIase_dom_sf"/>
</dbReference>
<proteinExistence type="inferred from homology"/>
<dbReference type="GO" id="GO:0003755">
    <property type="term" value="F:peptidyl-prolyl cis-trans isomerase activity"/>
    <property type="evidence" value="ECO:0007669"/>
    <property type="project" value="UniProtKB-UniRule"/>
</dbReference>
<dbReference type="EC" id="5.2.1.8" evidence="6"/>
<dbReference type="GO" id="GO:0006457">
    <property type="term" value="P:protein folding"/>
    <property type="evidence" value="ECO:0007669"/>
    <property type="project" value="InterPro"/>
</dbReference>
<keyword evidence="4 5" id="KW-0413">Isomerase</keyword>
<dbReference type="FunFam" id="3.10.50.40:FF:000004">
    <property type="entry name" value="Peptidyl-prolyl cis-trans isomerase"/>
    <property type="match status" value="1"/>
</dbReference>
<dbReference type="NCBIfam" id="NF008602">
    <property type="entry name" value="PRK11570.1"/>
    <property type="match status" value="1"/>
</dbReference>
<evidence type="ECO:0000313" key="8">
    <source>
        <dbReference type="EMBL" id="STY66544.1"/>
    </source>
</evidence>
<keyword evidence="3 5" id="KW-0697">Rotamase</keyword>
<sequence>MALDFNSVGLDSVEAKGGYGIGLQIGQQLLGSGMDVNAEAVARGIYDVLNNNEPAIDINEVTAALQELGQRAEAAQAEAFKAIDAENKAFLEENKKANGVIVTDSGLQYEILTEGTGEKPTATSTVRVHYTGSLIDGTVFDSSVKRGQPAEFPVNGVIRGWTEALQLMPVGSKWRLTIPQELAYGERGAGASIPPFATLVFEVELLDIL</sequence>
<dbReference type="PANTHER" id="PTHR43811:SF23">
    <property type="entry name" value="FKBP-TYPE 22 KDA PEPTIDYL-PROLYL CIS-TRANS ISOMERASE"/>
    <property type="match status" value="1"/>
</dbReference>
<evidence type="ECO:0000256" key="4">
    <source>
        <dbReference type="ARBA" id="ARBA00023235"/>
    </source>
</evidence>
<dbReference type="PROSITE" id="PS50059">
    <property type="entry name" value="FKBP_PPIASE"/>
    <property type="match status" value="1"/>
</dbReference>
<evidence type="ECO:0000256" key="3">
    <source>
        <dbReference type="ARBA" id="ARBA00023110"/>
    </source>
</evidence>
<evidence type="ECO:0000256" key="1">
    <source>
        <dbReference type="ARBA" id="ARBA00000971"/>
    </source>
</evidence>
<feature type="domain" description="PPIase FKBP-type" evidence="7">
    <location>
        <begin position="123"/>
        <end position="209"/>
    </location>
</feature>
<reference evidence="8 9" key="1">
    <citation type="submission" date="2018-06" db="EMBL/GenBank/DDBJ databases">
        <authorList>
            <consortium name="Pathogen Informatics"/>
            <person name="Doyle S."/>
        </authorList>
    </citation>
    <scope>NUCLEOTIDE SEQUENCE [LARGE SCALE GENOMIC DNA]</scope>
    <source>
        <strain evidence="8 9">NCTC9380</strain>
    </source>
</reference>
<evidence type="ECO:0000313" key="9">
    <source>
        <dbReference type="Proteomes" id="UP000254031"/>
    </source>
</evidence>
<evidence type="ECO:0000256" key="6">
    <source>
        <dbReference type="RuleBase" id="RU003915"/>
    </source>
</evidence>
<dbReference type="InterPro" id="IPR000774">
    <property type="entry name" value="PPIase_FKBP_N"/>
</dbReference>
<comment type="similarity">
    <text evidence="2 6">Belongs to the FKBP-type PPIase family.</text>
</comment>